<dbReference type="OMA" id="PRTCIAY"/>
<evidence type="ECO:0000256" key="1">
    <source>
        <dbReference type="SAM" id="MobiDB-lite"/>
    </source>
</evidence>
<dbReference type="GO" id="GO:0032436">
    <property type="term" value="P:positive regulation of proteasomal ubiquitin-dependent protein catabolic process"/>
    <property type="evidence" value="ECO:0007669"/>
    <property type="project" value="TreeGrafter"/>
</dbReference>
<evidence type="ECO:0000313" key="4">
    <source>
        <dbReference type="Proteomes" id="UP000241394"/>
    </source>
</evidence>
<dbReference type="InParanoid" id="A0A2R6QGB2"/>
<dbReference type="Pfam" id="PF00646">
    <property type="entry name" value="F-box"/>
    <property type="match status" value="1"/>
</dbReference>
<dbReference type="FunCoup" id="A0A2R6QGB2">
    <property type="interactions" value="686"/>
</dbReference>
<feature type="compositionally biased region" description="Basic and acidic residues" evidence="1">
    <location>
        <begin position="10"/>
        <end position="22"/>
    </location>
</feature>
<feature type="domain" description="FIST C-domain" evidence="2">
    <location>
        <begin position="356"/>
        <end position="517"/>
    </location>
</feature>
<proteinExistence type="predicted"/>
<sequence>MTTRTRRQRQRETNTQREERESGGGTTGIDLIGEDLLQNILSRLPALTFASAACVSHSWNTLCNRVLCRPKLSSAFSLNPSPKGAVEEVVDKVLSEPLRPHFAIACVSYASSLKRAQVHQLITQKLGSTIPIVTYKSSGIIGRNAITNDFKEVQWHRTLQEDPGAEDDNLSSKTVTDGILLVVGFLPGLKVDAVPLARPIEDRQAVLVDEFVMDIREFTAYVSDCTSPAGIMMFGGLTIDVKPVLDKLDYAMSTETFIVGDESGHFLYRELVDSGKPQRRPRFKTLGVALVFARDRNKPHGIGEIGFHVALSSGLSPIGPVFKAAAVKERRDLNDSSTWLTARREEHHDILDGQTMLSDISDEIGDHFEYTGLYIGVTKRRKYSVELEKVRWISSLAFHEVSRGDEEYLFVYGSGIKTGDSFRFYYSDSSTASSSCSNVSSYFRRLKQDQHDGICPDVGRAAANGSNKEIFGGIIFSCCGRGEPFFDRPNVDSSPFLENFPGVPLAGTFCCGEIGRCSSSLYNQEGQEQSAVRCCLHAYSSVYLVMSYTPALPEH</sequence>
<evidence type="ECO:0000313" key="3">
    <source>
        <dbReference type="EMBL" id="PSS07659.1"/>
    </source>
</evidence>
<reference evidence="3 4" key="1">
    <citation type="submission" date="2017-07" db="EMBL/GenBank/DDBJ databases">
        <title>An improved, manually edited Actinidia chinensis var. chinensis (kiwifruit) genome highlights the challenges associated with draft genomes and gene prediction in plants.</title>
        <authorList>
            <person name="Pilkington S."/>
            <person name="Crowhurst R."/>
            <person name="Hilario E."/>
            <person name="Nardozza S."/>
            <person name="Fraser L."/>
            <person name="Peng Y."/>
            <person name="Gunaseelan K."/>
            <person name="Simpson R."/>
            <person name="Tahir J."/>
            <person name="Deroles S."/>
            <person name="Templeton K."/>
            <person name="Luo Z."/>
            <person name="Davy M."/>
            <person name="Cheng C."/>
            <person name="Mcneilage M."/>
            <person name="Scaglione D."/>
            <person name="Liu Y."/>
            <person name="Zhang Q."/>
            <person name="Datson P."/>
            <person name="De Silva N."/>
            <person name="Gardiner S."/>
            <person name="Bassett H."/>
            <person name="Chagne D."/>
            <person name="Mccallum J."/>
            <person name="Dzierzon H."/>
            <person name="Deng C."/>
            <person name="Wang Y.-Y."/>
            <person name="Barron N."/>
            <person name="Manako K."/>
            <person name="Bowen J."/>
            <person name="Foster T."/>
            <person name="Erridge Z."/>
            <person name="Tiffin H."/>
            <person name="Waite C."/>
            <person name="Davies K."/>
            <person name="Grierson E."/>
            <person name="Laing W."/>
            <person name="Kirk R."/>
            <person name="Chen X."/>
            <person name="Wood M."/>
            <person name="Montefiori M."/>
            <person name="Brummell D."/>
            <person name="Schwinn K."/>
            <person name="Catanach A."/>
            <person name="Fullerton C."/>
            <person name="Li D."/>
            <person name="Meiyalaghan S."/>
            <person name="Nieuwenhuizen N."/>
            <person name="Read N."/>
            <person name="Prakash R."/>
            <person name="Hunter D."/>
            <person name="Zhang H."/>
            <person name="Mckenzie M."/>
            <person name="Knabel M."/>
            <person name="Harris A."/>
            <person name="Allan A."/>
            <person name="Chen A."/>
            <person name="Janssen B."/>
            <person name="Plunkett B."/>
            <person name="Dwamena C."/>
            <person name="Voogd C."/>
            <person name="Leif D."/>
            <person name="Lafferty D."/>
            <person name="Souleyre E."/>
            <person name="Varkonyi-Gasic E."/>
            <person name="Gambi F."/>
            <person name="Hanley J."/>
            <person name="Yao J.-L."/>
            <person name="Cheung J."/>
            <person name="David K."/>
            <person name="Warren B."/>
            <person name="Marsh K."/>
            <person name="Snowden K."/>
            <person name="Lin-Wang K."/>
            <person name="Brian L."/>
            <person name="Martinez-Sanchez M."/>
            <person name="Wang M."/>
            <person name="Ileperuma N."/>
            <person name="Macnee N."/>
            <person name="Campin R."/>
            <person name="Mcatee P."/>
            <person name="Drummond R."/>
            <person name="Espley R."/>
            <person name="Ireland H."/>
            <person name="Wu R."/>
            <person name="Atkinson R."/>
            <person name="Karunairetnam S."/>
            <person name="Bulley S."/>
            <person name="Chunkath S."/>
            <person name="Hanley Z."/>
            <person name="Storey R."/>
            <person name="Thrimawithana A."/>
            <person name="Thomson S."/>
            <person name="David C."/>
            <person name="Testolin R."/>
        </authorList>
    </citation>
    <scope>NUCLEOTIDE SEQUENCE [LARGE SCALE GENOMIC DNA]</scope>
    <source>
        <strain evidence="4">cv. Red5</strain>
        <tissue evidence="3">Young leaf</tissue>
    </source>
</reference>
<dbReference type="SMART" id="SM01204">
    <property type="entry name" value="FIST_C"/>
    <property type="match status" value="1"/>
</dbReference>
<gene>
    <name evidence="3" type="ORF">CEY00_Acc18011</name>
</gene>
<dbReference type="GO" id="GO:0000209">
    <property type="term" value="P:protein polyubiquitination"/>
    <property type="evidence" value="ECO:0007669"/>
    <property type="project" value="TreeGrafter"/>
</dbReference>
<dbReference type="Pfam" id="PF10442">
    <property type="entry name" value="FIST_C"/>
    <property type="match status" value="1"/>
</dbReference>
<dbReference type="PANTHER" id="PTHR14939:SF5">
    <property type="entry name" value="F-BOX ONLY PROTEIN 22"/>
    <property type="match status" value="1"/>
</dbReference>
<evidence type="ECO:0000259" key="2">
    <source>
        <dbReference type="SMART" id="SM01204"/>
    </source>
</evidence>
<dbReference type="InterPro" id="IPR001810">
    <property type="entry name" value="F-box_dom"/>
</dbReference>
<dbReference type="STRING" id="1590841.A0A2R6QGB2"/>
<dbReference type="CDD" id="cd09917">
    <property type="entry name" value="F-box_SF"/>
    <property type="match status" value="1"/>
</dbReference>
<reference evidence="4" key="2">
    <citation type="journal article" date="2018" name="BMC Genomics">
        <title>A manually annotated Actinidia chinensis var. chinensis (kiwifruit) genome highlights the challenges associated with draft genomes and gene prediction in plants.</title>
        <authorList>
            <person name="Pilkington S.M."/>
            <person name="Crowhurst R."/>
            <person name="Hilario E."/>
            <person name="Nardozza S."/>
            <person name="Fraser L."/>
            <person name="Peng Y."/>
            <person name="Gunaseelan K."/>
            <person name="Simpson R."/>
            <person name="Tahir J."/>
            <person name="Deroles S.C."/>
            <person name="Templeton K."/>
            <person name="Luo Z."/>
            <person name="Davy M."/>
            <person name="Cheng C."/>
            <person name="McNeilage M."/>
            <person name="Scaglione D."/>
            <person name="Liu Y."/>
            <person name="Zhang Q."/>
            <person name="Datson P."/>
            <person name="De Silva N."/>
            <person name="Gardiner S.E."/>
            <person name="Bassett H."/>
            <person name="Chagne D."/>
            <person name="McCallum J."/>
            <person name="Dzierzon H."/>
            <person name="Deng C."/>
            <person name="Wang Y.Y."/>
            <person name="Barron L."/>
            <person name="Manako K."/>
            <person name="Bowen J."/>
            <person name="Foster T.M."/>
            <person name="Erridge Z.A."/>
            <person name="Tiffin H."/>
            <person name="Waite C.N."/>
            <person name="Davies K.M."/>
            <person name="Grierson E.P."/>
            <person name="Laing W.A."/>
            <person name="Kirk R."/>
            <person name="Chen X."/>
            <person name="Wood M."/>
            <person name="Montefiori M."/>
            <person name="Brummell D.A."/>
            <person name="Schwinn K.E."/>
            <person name="Catanach A."/>
            <person name="Fullerton C."/>
            <person name="Li D."/>
            <person name="Meiyalaghan S."/>
            <person name="Nieuwenhuizen N."/>
            <person name="Read N."/>
            <person name="Prakash R."/>
            <person name="Hunter D."/>
            <person name="Zhang H."/>
            <person name="McKenzie M."/>
            <person name="Knabel M."/>
            <person name="Harris A."/>
            <person name="Allan A.C."/>
            <person name="Gleave A."/>
            <person name="Chen A."/>
            <person name="Janssen B.J."/>
            <person name="Plunkett B."/>
            <person name="Ampomah-Dwamena C."/>
            <person name="Voogd C."/>
            <person name="Leif D."/>
            <person name="Lafferty D."/>
            <person name="Souleyre E.J.F."/>
            <person name="Varkonyi-Gasic E."/>
            <person name="Gambi F."/>
            <person name="Hanley J."/>
            <person name="Yao J.L."/>
            <person name="Cheung J."/>
            <person name="David K.M."/>
            <person name="Warren B."/>
            <person name="Marsh K."/>
            <person name="Snowden K.C."/>
            <person name="Lin-Wang K."/>
            <person name="Brian L."/>
            <person name="Martinez-Sanchez M."/>
            <person name="Wang M."/>
            <person name="Ileperuma N."/>
            <person name="Macnee N."/>
            <person name="Campin R."/>
            <person name="McAtee P."/>
            <person name="Drummond R.S.M."/>
            <person name="Espley R.V."/>
            <person name="Ireland H.S."/>
            <person name="Wu R."/>
            <person name="Atkinson R.G."/>
            <person name="Karunairetnam S."/>
            <person name="Bulley S."/>
            <person name="Chunkath S."/>
            <person name="Hanley Z."/>
            <person name="Storey R."/>
            <person name="Thrimawithana A.H."/>
            <person name="Thomson S."/>
            <person name="David C."/>
            <person name="Testolin R."/>
            <person name="Huang H."/>
            <person name="Hellens R.P."/>
            <person name="Schaffer R.J."/>
        </authorList>
    </citation>
    <scope>NUCLEOTIDE SEQUENCE [LARGE SCALE GENOMIC DNA]</scope>
    <source>
        <strain evidence="4">cv. Red5</strain>
    </source>
</reference>
<dbReference type="OrthoDB" id="509497at2759"/>
<dbReference type="Proteomes" id="UP000241394">
    <property type="component" value="Chromosome LG16"/>
</dbReference>
<dbReference type="EMBL" id="NKQK01000016">
    <property type="protein sequence ID" value="PSS07659.1"/>
    <property type="molecule type" value="Genomic_DNA"/>
</dbReference>
<dbReference type="AlphaFoldDB" id="A0A2R6QGB2"/>
<dbReference type="PANTHER" id="PTHR14939">
    <property type="entry name" value="F-BOX ONLY PROTEIN 22"/>
    <property type="match status" value="1"/>
</dbReference>
<feature type="region of interest" description="Disordered" evidence="1">
    <location>
        <begin position="1"/>
        <end position="28"/>
    </location>
</feature>
<dbReference type="InterPro" id="IPR019494">
    <property type="entry name" value="FIST_C"/>
</dbReference>
<dbReference type="InterPro" id="IPR036047">
    <property type="entry name" value="F-box-like_dom_sf"/>
</dbReference>
<comment type="caution">
    <text evidence="3">The sequence shown here is derived from an EMBL/GenBank/DDBJ whole genome shotgun (WGS) entry which is preliminary data.</text>
</comment>
<accession>A0A2R6QGB2</accession>
<dbReference type="Gramene" id="PSS07659">
    <property type="protein sequence ID" value="PSS07659"/>
    <property type="gene ID" value="CEY00_Acc18011"/>
</dbReference>
<organism evidence="3 4">
    <name type="scientific">Actinidia chinensis var. chinensis</name>
    <name type="common">Chinese soft-hair kiwi</name>
    <dbReference type="NCBI Taxonomy" id="1590841"/>
    <lineage>
        <taxon>Eukaryota</taxon>
        <taxon>Viridiplantae</taxon>
        <taxon>Streptophyta</taxon>
        <taxon>Embryophyta</taxon>
        <taxon>Tracheophyta</taxon>
        <taxon>Spermatophyta</taxon>
        <taxon>Magnoliopsida</taxon>
        <taxon>eudicotyledons</taxon>
        <taxon>Gunneridae</taxon>
        <taxon>Pentapetalae</taxon>
        <taxon>asterids</taxon>
        <taxon>Ericales</taxon>
        <taxon>Actinidiaceae</taxon>
        <taxon>Actinidia</taxon>
    </lineage>
</organism>
<protein>
    <submittedName>
        <fullName evidence="3">F-box/LRR-repeat protein</fullName>
    </submittedName>
</protein>
<name>A0A2R6QGB2_ACTCC</name>
<dbReference type="SUPFAM" id="SSF81383">
    <property type="entry name" value="F-box domain"/>
    <property type="match status" value="1"/>
</dbReference>
<keyword evidence="4" id="KW-1185">Reference proteome</keyword>